<evidence type="ECO:0000313" key="1">
    <source>
        <dbReference type="EMBL" id="OXE14920.1"/>
    </source>
</evidence>
<keyword evidence="1" id="KW-0560">Oxidoreductase</keyword>
<dbReference type="GO" id="GO:0051213">
    <property type="term" value="F:dioxygenase activity"/>
    <property type="evidence" value="ECO:0007669"/>
    <property type="project" value="UniProtKB-KW"/>
</dbReference>
<name>A0A227I9L8_VIBPH</name>
<sequence length="30" mass="3540">PVSERELRDHTESAIWLGRELGVFEEKLEN</sequence>
<keyword evidence="1" id="KW-0223">Dioxygenase</keyword>
<dbReference type="EMBL" id="NIXT01005347">
    <property type="protein sequence ID" value="OXE14920.1"/>
    <property type="molecule type" value="Genomic_DNA"/>
</dbReference>
<comment type="caution">
    <text evidence="1">The sequence shown here is derived from an EMBL/GenBank/DDBJ whole genome shotgun (WGS) entry which is preliminary data.</text>
</comment>
<reference evidence="1 2" key="1">
    <citation type="journal article" date="2017" name="Appl. Environ. Microbiol.">
        <title>Parallel evolution of two clades of a major Atlantic endemic Vibrio parahaemolyticus pathogen lineage by independent acquisition of related pathogenicity islands.</title>
        <authorList>
            <person name="Xu F."/>
            <person name="Gonzalez-Escalona N."/>
            <person name="Drees K.P."/>
            <person name="Sebra R.P."/>
            <person name="Cooper V.S."/>
            <person name="Jones S.H."/>
            <person name="Whistler C.A."/>
        </authorList>
    </citation>
    <scope>NUCLEOTIDE SEQUENCE [LARGE SCALE GENOMIC DNA]</scope>
    <source>
        <strain evidence="1 2">MAVP-3</strain>
    </source>
</reference>
<dbReference type="Proteomes" id="UP000214596">
    <property type="component" value="Unassembled WGS sequence"/>
</dbReference>
<evidence type="ECO:0000313" key="2">
    <source>
        <dbReference type="Proteomes" id="UP000214596"/>
    </source>
</evidence>
<dbReference type="InterPro" id="IPR023389">
    <property type="entry name" value="DOPA-like_sf"/>
</dbReference>
<protein>
    <submittedName>
        <fullName evidence="1">DOPA 4,5-dioxygenase</fullName>
    </submittedName>
</protein>
<dbReference type="SUPFAM" id="SSF143410">
    <property type="entry name" value="DOPA-like"/>
    <property type="match status" value="1"/>
</dbReference>
<dbReference type="AlphaFoldDB" id="A0A227I9L8"/>
<accession>A0A227I9L8</accession>
<gene>
    <name evidence="1" type="ORF">CA163_38445</name>
</gene>
<proteinExistence type="predicted"/>
<organism evidence="1 2">
    <name type="scientific">Vibrio parahaemolyticus</name>
    <dbReference type="NCBI Taxonomy" id="670"/>
    <lineage>
        <taxon>Bacteria</taxon>
        <taxon>Pseudomonadati</taxon>
        <taxon>Pseudomonadota</taxon>
        <taxon>Gammaproteobacteria</taxon>
        <taxon>Vibrionales</taxon>
        <taxon>Vibrionaceae</taxon>
        <taxon>Vibrio</taxon>
    </lineage>
</organism>
<feature type="non-terminal residue" evidence="1">
    <location>
        <position position="1"/>
    </location>
</feature>